<dbReference type="AlphaFoldDB" id="I3WJJ3"/>
<dbReference type="HOGENOM" id="CLU_3196631_0_0_11"/>
<dbReference type="EMBL" id="CP001361">
    <property type="protein sequence ID" value="AFL05056.1"/>
    <property type="molecule type" value="Genomic_DNA"/>
</dbReference>
<evidence type="ECO:0000313" key="1">
    <source>
        <dbReference type="EMBL" id="AFL05056.1"/>
    </source>
</evidence>
<reference evidence="1 2" key="1">
    <citation type="journal article" date="2012" name="J. Bacteriol.">
        <title>Complete Genome Sequence of the Probiotic Bacterium Bifidobacterium bifidum Strain BGN4.</title>
        <authorList>
            <person name="Yu D.S."/>
            <person name="Jeong H."/>
            <person name="Lee D.H."/>
            <person name="Kwon S.K."/>
            <person name="Song J.Y."/>
            <person name="Kim B.K."/>
            <person name="Park M.S."/>
            <person name="Ji G.E."/>
            <person name="Oh T.K."/>
            <person name="Kim J.F."/>
        </authorList>
    </citation>
    <scope>NUCLEOTIDE SEQUENCE [LARGE SCALE GENOMIC DNA]</scope>
    <source>
        <strain evidence="1 2">BGN4</strain>
    </source>
</reference>
<sequence length="45" mass="4732">MGVGVHVSDAVGLPMAAPRGKLVNRDERAASSEGRIAMVLKEQKV</sequence>
<proteinExistence type="predicted"/>
<name>I3WJJ3_BIFBI</name>
<gene>
    <name evidence="1" type="ORF">BBB_1465</name>
</gene>
<dbReference type="KEGG" id="bbf:BBB_1465"/>
<evidence type="ECO:0000313" key="2">
    <source>
        <dbReference type="Proteomes" id="UP000006173"/>
    </source>
</evidence>
<protein>
    <submittedName>
        <fullName evidence="1">Uncharacterized protein</fullName>
    </submittedName>
</protein>
<organism evidence="1 2">
    <name type="scientific">Bifidobacterium bifidum BGN4</name>
    <dbReference type="NCBI Taxonomy" id="484020"/>
    <lineage>
        <taxon>Bacteria</taxon>
        <taxon>Bacillati</taxon>
        <taxon>Actinomycetota</taxon>
        <taxon>Actinomycetes</taxon>
        <taxon>Bifidobacteriales</taxon>
        <taxon>Bifidobacteriaceae</taxon>
        <taxon>Bifidobacterium</taxon>
    </lineage>
</organism>
<dbReference type="Proteomes" id="UP000006173">
    <property type="component" value="Chromosome"/>
</dbReference>
<accession>I3WJJ3</accession>